<reference evidence="2" key="2">
    <citation type="submission" date="2020-09" db="EMBL/GenBank/DDBJ databases">
        <authorList>
            <person name="Sun Q."/>
            <person name="Zhou Y."/>
        </authorList>
    </citation>
    <scope>NUCLEOTIDE SEQUENCE</scope>
    <source>
        <strain evidence="2">CGMCC 1.15152</strain>
    </source>
</reference>
<dbReference type="Pfam" id="PF13416">
    <property type="entry name" value="SBP_bac_8"/>
    <property type="match status" value="1"/>
</dbReference>
<evidence type="ECO:0000256" key="1">
    <source>
        <dbReference type="SAM" id="SignalP"/>
    </source>
</evidence>
<dbReference type="InterPro" id="IPR006059">
    <property type="entry name" value="SBP"/>
</dbReference>
<dbReference type="Gene3D" id="3.40.190.10">
    <property type="entry name" value="Periplasmic binding protein-like II"/>
    <property type="match status" value="2"/>
</dbReference>
<gene>
    <name evidence="2" type="ORF">GCM10010915_20570</name>
</gene>
<reference evidence="2" key="1">
    <citation type="journal article" date="2014" name="Int. J. Syst. Evol. Microbiol.">
        <title>Complete genome sequence of Corynebacterium casei LMG S-19264T (=DSM 44701T), isolated from a smear-ripened cheese.</title>
        <authorList>
            <consortium name="US DOE Joint Genome Institute (JGI-PGF)"/>
            <person name="Walter F."/>
            <person name="Albersmeier A."/>
            <person name="Kalinowski J."/>
            <person name="Ruckert C."/>
        </authorList>
    </citation>
    <scope>NUCLEOTIDE SEQUENCE</scope>
    <source>
        <strain evidence="2">CGMCC 1.15152</strain>
    </source>
</reference>
<evidence type="ECO:0000313" key="3">
    <source>
        <dbReference type="Proteomes" id="UP000633205"/>
    </source>
</evidence>
<sequence length="357" mass="37939">MVSRSKAARVGVSTIALVGILAGCAGAAESSGGDADAAVSITYVGYGGDGQDAQIKAWQKSYTAENPDVTFVNTSPPDVAQVKAQVDANAVQWDVVAVAPYAAEQNCGTLFEHLALDNIDQTNLVEGSVGDCYVANWINTTPLAYRTDAYPEGEGPETIADFFDTEKFPGPRGVVTNLQNGILEYPLIADGVKADELYPLDVDRALDKWDTVRDVTTFAPNVGALQQAVAADQVDMFFLPDSRIVPMLTDGDEITVVWDVAVASLNAFAVPLGSTKKEAVEDFVSSVVEPGPVAKISELLGVAPINSEAKPKLDEFATQVAVFDPEVNPGDTVIQDVPWYAENFNETTITLTDWLAG</sequence>
<organism evidence="2 3">
    <name type="scientific">Microbacterium faecale</name>
    <dbReference type="NCBI Taxonomy" id="1804630"/>
    <lineage>
        <taxon>Bacteria</taxon>
        <taxon>Bacillati</taxon>
        <taxon>Actinomycetota</taxon>
        <taxon>Actinomycetes</taxon>
        <taxon>Micrococcales</taxon>
        <taxon>Microbacteriaceae</taxon>
        <taxon>Microbacterium</taxon>
    </lineage>
</organism>
<name>A0A916YC76_9MICO</name>
<protein>
    <submittedName>
        <fullName evidence="2">ABC transporter substrate-binding protein</fullName>
    </submittedName>
</protein>
<accession>A0A916YC76</accession>
<evidence type="ECO:0000313" key="2">
    <source>
        <dbReference type="EMBL" id="GGD39679.1"/>
    </source>
</evidence>
<dbReference type="PROSITE" id="PS51257">
    <property type="entry name" value="PROKAR_LIPOPROTEIN"/>
    <property type="match status" value="1"/>
</dbReference>
<keyword evidence="3" id="KW-1185">Reference proteome</keyword>
<dbReference type="Proteomes" id="UP000633205">
    <property type="component" value="Unassembled WGS sequence"/>
</dbReference>
<comment type="caution">
    <text evidence="2">The sequence shown here is derived from an EMBL/GenBank/DDBJ whole genome shotgun (WGS) entry which is preliminary data.</text>
</comment>
<proteinExistence type="predicted"/>
<feature type="signal peptide" evidence="1">
    <location>
        <begin position="1"/>
        <end position="27"/>
    </location>
</feature>
<dbReference type="SUPFAM" id="SSF53850">
    <property type="entry name" value="Periplasmic binding protein-like II"/>
    <property type="match status" value="1"/>
</dbReference>
<dbReference type="AlphaFoldDB" id="A0A916YC76"/>
<dbReference type="EMBL" id="BMHO01000001">
    <property type="protein sequence ID" value="GGD39679.1"/>
    <property type="molecule type" value="Genomic_DNA"/>
</dbReference>
<feature type="chain" id="PRO_5037779611" evidence="1">
    <location>
        <begin position="28"/>
        <end position="357"/>
    </location>
</feature>
<keyword evidence="1" id="KW-0732">Signal</keyword>